<dbReference type="InParanoid" id="K0KHC9"/>
<dbReference type="PROSITE" id="PS50929">
    <property type="entry name" value="ABC_TM1F"/>
    <property type="match status" value="1"/>
</dbReference>
<evidence type="ECO:0000256" key="4">
    <source>
        <dbReference type="ARBA" id="ARBA00022741"/>
    </source>
</evidence>
<keyword evidence="7 9" id="KW-0472">Membrane</keyword>
<feature type="region of interest" description="Disordered" evidence="8">
    <location>
        <begin position="84"/>
        <end position="130"/>
    </location>
</feature>
<dbReference type="CDD" id="cd18573">
    <property type="entry name" value="ABC_6TM_ABCB10_like"/>
    <property type="match status" value="1"/>
</dbReference>
<keyword evidence="4" id="KW-0547">Nucleotide-binding</keyword>
<proteinExistence type="inferred from homology"/>
<dbReference type="FunCoup" id="K0KHC9">
    <property type="interactions" value="587"/>
</dbReference>
<dbReference type="PROSITE" id="PS00211">
    <property type="entry name" value="ABC_TRANSPORTER_1"/>
    <property type="match status" value="1"/>
</dbReference>
<dbReference type="SUPFAM" id="SSF90123">
    <property type="entry name" value="ABC transporter transmembrane region"/>
    <property type="match status" value="1"/>
</dbReference>
<dbReference type="InterPro" id="IPR017871">
    <property type="entry name" value="ABC_transporter-like_CS"/>
</dbReference>
<dbReference type="InterPro" id="IPR003593">
    <property type="entry name" value="AAA+_ATPase"/>
</dbReference>
<protein>
    <submittedName>
        <fullName evidence="12">ATP-dependent permease MDL2, mitochondrial</fullName>
    </submittedName>
</protein>
<comment type="subcellular location">
    <subcellularLocation>
        <location evidence="1">Membrane</location>
        <topology evidence="1">Multi-pass membrane protein</topology>
    </subcellularLocation>
</comment>
<dbReference type="GO" id="GO:0015421">
    <property type="term" value="F:ABC-type oligopeptide transporter activity"/>
    <property type="evidence" value="ECO:0007669"/>
    <property type="project" value="TreeGrafter"/>
</dbReference>
<feature type="domain" description="ABC transmembrane type-1" evidence="11">
    <location>
        <begin position="154"/>
        <end position="444"/>
    </location>
</feature>
<evidence type="ECO:0000256" key="9">
    <source>
        <dbReference type="SAM" id="Phobius"/>
    </source>
</evidence>
<keyword evidence="6 9" id="KW-1133">Transmembrane helix</keyword>
<dbReference type="GO" id="GO:0005743">
    <property type="term" value="C:mitochondrial inner membrane"/>
    <property type="evidence" value="ECO:0007669"/>
    <property type="project" value="TreeGrafter"/>
</dbReference>
<feature type="compositionally biased region" description="Polar residues" evidence="8">
    <location>
        <begin position="84"/>
        <end position="94"/>
    </location>
</feature>
<dbReference type="Gene3D" id="1.20.1560.10">
    <property type="entry name" value="ABC transporter type 1, transmembrane domain"/>
    <property type="match status" value="1"/>
</dbReference>
<dbReference type="SMART" id="SM00382">
    <property type="entry name" value="AAA"/>
    <property type="match status" value="1"/>
</dbReference>
<dbReference type="eggNOG" id="KOG0058">
    <property type="taxonomic scope" value="Eukaryota"/>
</dbReference>
<comment type="similarity">
    <text evidence="2">Belongs to the ABC transporter superfamily. ABCB family. Mitochondrial peptide exporter (TC 3.A.1.212) subfamily.</text>
</comment>
<evidence type="ECO:0000256" key="8">
    <source>
        <dbReference type="SAM" id="MobiDB-lite"/>
    </source>
</evidence>
<dbReference type="InterPro" id="IPR027417">
    <property type="entry name" value="P-loop_NTPase"/>
</dbReference>
<feature type="transmembrane region" description="Helical" evidence="9">
    <location>
        <begin position="191"/>
        <end position="215"/>
    </location>
</feature>
<feature type="transmembrane region" description="Helical" evidence="9">
    <location>
        <begin position="152"/>
        <end position="171"/>
    </location>
</feature>
<feature type="region of interest" description="Disordered" evidence="8">
    <location>
        <begin position="725"/>
        <end position="749"/>
    </location>
</feature>
<evidence type="ECO:0000313" key="12">
    <source>
        <dbReference type="EMBL" id="CCH40578.1"/>
    </source>
</evidence>
<dbReference type="GO" id="GO:0016887">
    <property type="term" value="F:ATP hydrolysis activity"/>
    <property type="evidence" value="ECO:0007669"/>
    <property type="project" value="InterPro"/>
</dbReference>
<accession>K0KHC9</accession>
<dbReference type="EMBL" id="CAIF01000001">
    <property type="protein sequence ID" value="CCH40578.1"/>
    <property type="molecule type" value="Genomic_DNA"/>
</dbReference>
<keyword evidence="5" id="KW-0067">ATP-binding</keyword>
<dbReference type="GO" id="GO:0005524">
    <property type="term" value="F:ATP binding"/>
    <property type="evidence" value="ECO:0007669"/>
    <property type="project" value="UniProtKB-KW"/>
</dbReference>
<feature type="transmembrane region" description="Helical" evidence="9">
    <location>
        <begin position="280"/>
        <end position="297"/>
    </location>
</feature>
<feature type="transmembrane region" description="Helical" evidence="9">
    <location>
        <begin position="303"/>
        <end position="321"/>
    </location>
</feature>
<dbReference type="FunFam" id="3.40.50.300:FF:000218">
    <property type="entry name" value="Multidrug ABC transporter ATP-binding protein"/>
    <property type="match status" value="1"/>
</dbReference>
<evidence type="ECO:0000256" key="6">
    <source>
        <dbReference type="ARBA" id="ARBA00022989"/>
    </source>
</evidence>
<keyword evidence="3 9" id="KW-0812">Transmembrane</keyword>
<evidence type="ECO:0000256" key="1">
    <source>
        <dbReference type="ARBA" id="ARBA00004141"/>
    </source>
</evidence>
<dbReference type="InterPro" id="IPR039421">
    <property type="entry name" value="Type_1_exporter"/>
</dbReference>
<feature type="compositionally biased region" description="Low complexity" evidence="8">
    <location>
        <begin position="120"/>
        <end position="130"/>
    </location>
</feature>
<dbReference type="PROSITE" id="PS50893">
    <property type="entry name" value="ABC_TRANSPORTER_2"/>
    <property type="match status" value="1"/>
</dbReference>
<name>K0KHC9_WICCF</name>
<dbReference type="STRING" id="1206466.K0KHC9"/>
<dbReference type="GO" id="GO:0090374">
    <property type="term" value="P:oligopeptide export from mitochondrion"/>
    <property type="evidence" value="ECO:0007669"/>
    <property type="project" value="TreeGrafter"/>
</dbReference>
<evidence type="ECO:0000256" key="5">
    <source>
        <dbReference type="ARBA" id="ARBA00022840"/>
    </source>
</evidence>
<evidence type="ECO:0000256" key="7">
    <source>
        <dbReference type="ARBA" id="ARBA00023136"/>
    </source>
</evidence>
<dbReference type="InterPro" id="IPR036640">
    <property type="entry name" value="ABC1_TM_sf"/>
</dbReference>
<evidence type="ECO:0000256" key="3">
    <source>
        <dbReference type="ARBA" id="ARBA00022692"/>
    </source>
</evidence>
<evidence type="ECO:0000256" key="2">
    <source>
        <dbReference type="ARBA" id="ARBA00005580"/>
    </source>
</evidence>
<organism evidence="12 13">
    <name type="scientific">Wickerhamomyces ciferrii (strain ATCC 14091 / BCRC 22168 / CBS 111 / JCM 3599 / NBRC 0793 / NRRL Y-1031 F-60-10)</name>
    <name type="common">Yeast</name>
    <name type="synonym">Pichia ciferrii</name>
    <dbReference type="NCBI Taxonomy" id="1206466"/>
    <lineage>
        <taxon>Eukaryota</taxon>
        <taxon>Fungi</taxon>
        <taxon>Dikarya</taxon>
        <taxon>Ascomycota</taxon>
        <taxon>Saccharomycotina</taxon>
        <taxon>Saccharomycetes</taxon>
        <taxon>Phaffomycetales</taxon>
        <taxon>Wickerhamomycetaceae</taxon>
        <taxon>Wickerhamomyces</taxon>
    </lineage>
</organism>
<dbReference type="Pfam" id="PF00664">
    <property type="entry name" value="ABC_membrane"/>
    <property type="match status" value="1"/>
</dbReference>
<dbReference type="AlphaFoldDB" id="K0KHC9"/>
<dbReference type="Pfam" id="PF00005">
    <property type="entry name" value="ABC_tran"/>
    <property type="match status" value="1"/>
</dbReference>
<dbReference type="PANTHER" id="PTHR43394:SF2">
    <property type="entry name" value="ATP-DEPENDENT PERMEASE MDL2, MITOCHONDRIAL"/>
    <property type="match status" value="1"/>
</dbReference>
<dbReference type="InterPro" id="IPR011527">
    <property type="entry name" value="ABC1_TM_dom"/>
</dbReference>
<gene>
    <name evidence="12" type="primary">MDL2</name>
    <name evidence="12" type="ORF">BN7_111</name>
</gene>
<keyword evidence="13" id="KW-1185">Reference proteome</keyword>
<reference evidence="12 13" key="1">
    <citation type="journal article" date="2012" name="Eukaryot. Cell">
        <title>Draft genome sequence of Wickerhamomyces ciferrii NRRL Y-1031 F-60-10.</title>
        <authorList>
            <person name="Schneider J."/>
            <person name="Andrea H."/>
            <person name="Blom J."/>
            <person name="Jaenicke S."/>
            <person name="Ruckert C."/>
            <person name="Schorsch C."/>
            <person name="Szczepanowski R."/>
            <person name="Farwick M."/>
            <person name="Goesmann A."/>
            <person name="Puhler A."/>
            <person name="Schaffer S."/>
            <person name="Tauch A."/>
            <person name="Kohler T."/>
            <person name="Brinkrolf K."/>
        </authorList>
    </citation>
    <scope>NUCLEOTIDE SEQUENCE [LARGE SCALE GENOMIC DNA]</scope>
    <source>
        <strain evidence="13">ATCC 14091 / BCRC 22168 / CBS 111 / JCM 3599 / NBRC 0793 / NRRL Y-1031 F-60-10</strain>
    </source>
</reference>
<dbReference type="Gene3D" id="3.40.50.300">
    <property type="entry name" value="P-loop containing nucleotide triphosphate hydrolases"/>
    <property type="match status" value="1"/>
</dbReference>
<feature type="domain" description="ABC transporter" evidence="10">
    <location>
        <begin position="478"/>
        <end position="719"/>
    </location>
</feature>
<dbReference type="PANTHER" id="PTHR43394">
    <property type="entry name" value="ATP-DEPENDENT PERMEASE MDL1, MITOCHONDRIAL"/>
    <property type="match status" value="1"/>
</dbReference>
<dbReference type="Proteomes" id="UP000009328">
    <property type="component" value="Unassembled WGS sequence"/>
</dbReference>
<dbReference type="SUPFAM" id="SSF52540">
    <property type="entry name" value="P-loop containing nucleoside triphosphate hydrolases"/>
    <property type="match status" value="1"/>
</dbReference>
<evidence type="ECO:0000313" key="13">
    <source>
        <dbReference type="Proteomes" id="UP000009328"/>
    </source>
</evidence>
<evidence type="ECO:0000259" key="10">
    <source>
        <dbReference type="PROSITE" id="PS50893"/>
    </source>
</evidence>
<evidence type="ECO:0000259" key="11">
    <source>
        <dbReference type="PROSITE" id="PS50929"/>
    </source>
</evidence>
<dbReference type="InterPro" id="IPR003439">
    <property type="entry name" value="ABC_transporter-like_ATP-bd"/>
</dbReference>
<feature type="compositionally biased region" description="Basic and acidic residues" evidence="8">
    <location>
        <begin position="110"/>
        <end position="119"/>
    </location>
</feature>
<sequence>MFFILKPSFKLAQRPISKLSVVSNCLVKQSLLNPSKINQYGDISSSKFSTISKNIKYRSNPLISNLINKKDPIINYSILNRSYSQSNDSPSQKIHPNLNDKPQAVGTQQKSKDSIDQSKSEQSSQQTQQGQTSLAWGDLRRLFGLIKYDSKLLAVAIFLLLISCAVGLMLPKAYGLVIDSTKNIIDGELPPIIYGLSLYQFIGVVAALLTVGITANYGRIILLRILGEKMVARLRSNVIKKTISQDAEFFDVNKVGDLISRLGADAFIVSRSMTQNISDGFKAGIVGTAGIGAMVMISPQLASVVFVFVPVVIMGALAFGTRVRAISRKIQQATGNLTRVGEEQLSGIKTVQSFVAEGKELRKYNSAIRNVFRLGRQEAYLNAKFYTGYSLIGDSSFLLILCYGAVLVARGSMTVGDLAAFMMYSEYASNATYNLANFYSELMKGTGAASRLFELIDREPKIHATIGEPLVFKPKGEIEFKDVSFSYPTRPKIQIFNELNFKIPQNSNVCIVGPSGKGKSTVTSLLLRYYDVTKGQILLDGHDISEYSVKSLRRHLGVVQQEPILMSGTIRDNITYGLKETNVDESLIIEAAKKANCHDFITKFPDGYDTIIGPRGALLSGGQKQRISIARALIKNPAVLILDEATSALDSKSEYAINLTLQQLMKDEKLTTISIAHRLSTIRKADMVIVLGYDGKVAEIGNFERLYSDRHSALYRLLNEDKNELEDKKPKKHPNGSNNNEQAGYEDQIDEFTEDFIKKEIIQKGLEDINFDQAAMSNPNKIEEVQQKQ</sequence>
<comment type="caution">
    <text evidence="12">The sequence shown here is derived from an EMBL/GenBank/DDBJ whole genome shotgun (WGS) entry which is preliminary data.</text>
</comment>
<dbReference type="PIRSF" id="PIRSF002773">
    <property type="entry name" value="ABC_prm/ATPase_B"/>
    <property type="match status" value="1"/>
</dbReference>
<dbReference type="HOGENOM" id="CLU_000604_84_3_1"/>